<feature type="transmembrane region" description="Helical" evidence="1">
    <location>
        <begin position="12"/>
        <end position="34"/>
    </location>
</feature>
<dbReference type="STRING" id="907931.GCA_000165675_00811"/>
<keyword evidence="1" id="KW-1133">Transmembrane helix</keyword>
<keyword evidence="1" id="KW-0812">Transmembrane</keyword>
<dbReference type="Pfam" id="PF17255">
    <property type="entry name" value="EbsA"/>
    <property type="match status" value="1"/>
</dbReference>
<dbReference type="AlphaFoldDB" id="A0A4R5N8D8"/>
<dbReference type="RefSeq" id="WP_010007607.1">
    <property type="nucleotide sequence ID" value="NZ_JAGYGP010000001.1"/>
</dbReference>
<sequence length="126" mass="14616">MIPKRGYFQPIDVVGQIGWLWWGILIALSGAMWIEVNFKFNLLLIIFTIVSIAVGLLLILRRRIYIAGGEVFLGRIFLTEYEQFSLTTLKNVQLKGQKLSFERAGRQRKYWVSRNIADSIRQSLPK</sequence>
<name>A0A4R5N8D8_9LACO</name>
<protein>
    <recommendedName>
        <fullName evidence="4">Pore-forming protein</fullName>
    </recommendedName>
</protein>
<feature type="transmembrane region" description="Helical" evidence="1">
    <location>
        <begin position="40"/>
        <end position="60"/>
    </location>
</feature>
<keyword evidence="3" id="KW-1185">Reference proteome</keyword>
<dbReference type="EMBL" id="PUFI01000014">
    <property type="protein sequence ID" value="TDG68203.1"/>
    <property type="molecule type" value="Genomic_DNA"/>
</dbReference>
<evidence type="ECO:0000313" key="2">
    <source>
        <dbReference type="EMBL" id="TDG68203.1"/>
    </source>
</evidence>
<accession>A0A4R5N8D8</accession>
<dbReference type="Proteomes" id="UP000295681">
    <property type="component" value="Unassembled WGS sequence"/>
</dbReference>
<keyword evidence="1" id="KW-0472">Membrane</keyword>
<evidence type="ECO:0000256" key="1">
    <source>
        <dbReference type="SAM" id="Phobius"/>
    </source>
</evidence>
<gene>
    <name evidence="2" type="ORF">C5L23_000509</name>
</gene>
<proteinExistence type="predicted"/>
<evidence type="ECO:0000313" key="3">
    <source>
        <dbReference type="Proteomes" id="UP000295681"/>
    </source>
</evidence>
<evidence type="ECO:0008006" key="4">
    <source>
        <dbReference type="Google" id="ProtNLM"/>
    </source>
</evidence>
<comment type="caution">
    <text evidence="2">The sequence shown here is derived from an EMBL/GenBank/DDBJ whole genome shotgun (WGS) entry which is preliminary data.</text>
</comment>
<reference evidence="2 3" key="1">
    <citation type="journal article" date="2019" name="Appl. Microbiol. Biotechnol.">
        <title>Uncovering carbohydrate metabolism through a genotype-phenotype association study of 56 lactic acid bacteria genomes.</title>
        <authorList>
            <person name="Buron-Moles G."/>
            <person name="Chailyan A."/>
            <person name="Dolejs I."/>
            <person name="Forster J."/>
            <person name="Miks M.H."/>
        </authorList>
    </citation>
    <scope>NUCLEOTIDE SEQUENCE [LARGE SCALE GENOMIC DNA]</scope>
    <source>
        <strain evidence="2 3">ATCC 700006</strain>
    </source>
</reference>
<organism evidence="2 3">
    <name type="scientific">Leuconostoc fallax</name>
    <dbReference type="NCBI Taxonomy" id="1251"/>
    <lineage>
        <taxon>Bacteria</taxon>
        <taxon>Bacillati</taxon>
        <taxon>Bacillota</taxon>
        <taxon>Bacilli</taxon>
        <taxon>Lactobacillales</taxon>
        <taxon>Lactobacillaceae</taxon>
        <taxon>Leuconostoc</taxon>
    </lineage>
</organism>
<dbReference type="InterPro" id="IPR020215">
    <property type="entry name" value="EbsA-like"/>
</dbReference>